<dbReference type="RefSeq" id="WP_063482772.1">
    <property type="nucleotide sequence ID" value="NZ_CP012949.1"/>
</dbReference>
<organism evidence="1 2">
    <name type="scientific">Streptomyces ambofaciens</name>
    <dbReference type="NCBI Taxonomy" id="1889"/>
    <lineage>
        <taxon>Bacteria</taxon>
        <taxon>Bacillati</taxon>
        <taxon>Actinomycetota</taxon>
        <taxon>Actinomycetes</taxon>
        <taxon>Kitasatosporales</taxon>
        <taxon>Streptomycetaceae</taxon>
        <taxon>Streptomyces</taxon>
    </lineage>
</organism>
<proteinExistence type="predicted"/>
<dbReference type="Proteomes" id="UP000076720">
    <property type="component" value="Chromosome"/>
</dbReference>
<reference evidence="2" key="1">
    <citation type="submission" date="2015-10" db="EMBL/GenBank/DDBJ databases">
        <title>Complete genome sequence of Streptomyces ambofaciens DSM 40697.</title>
        <authorList>
            <person name="Thibessard A."/>
            <person name="Leblond P."/>
        </authorList>
    </citation>
    <scope>NUCLEOTIDE SEQUENCE [LARGE SCALE GENOMIC DNA]</scope>
    <source>
        <strain evidence="2">DSM 40697</strain>
    </source>
</reference>
<reference evidence="1 2" key="2">
    <citation type="journal article" date="2016" name="Genome Announc.">
        <title>Complete Genome Sequence of Streptomyces ambofaciens DSM 40697, a Paradigm for Genome Plasticity Studies.</title>
        <authorList>
            <person name="Thibessard A."/>
            <person name="Leblond P."/>
        </authorList>
    </citation>
    <scope>NUCLEOTIDE SEQUENCE [LARGE SCALE GENOMIC DNA]</scope>
    <source>
        <strain evidence="1 2">DSM 40697</strain>
    </source>
</reference>
<evidence type="ECO:0000313" key="2">
    <source>
        <dbReference type="Proteomes" id="UP000076720"/>
    </source>
</evidence>
<accession>A0ABM6B288</accession>
<sequence length="196" mass="21396">MSQEPFQLRRSTNSVTSQTQHRVTFWRGEVGGLGSVELVVPALEVVPVADQTRTCGAMVVGESVPTSYFTGMPYGGRPRLASGRLNVAGQQAAFDRSALRTSRQGRALRIRAVGREYRYAETSSRRHHVLERAEARIEMLRSSWARPDVLTGTPRGAVDSIDISLAVLFEGVYTRNLSLRGALLSGPGRLADRLGG</sequence>
<dbReference type="EMBL" id="CP012949">
    <property type="protein sequence ID" value="ANB07869.1"/>
    <property type="molecule type" value="Genomic_DNA"/>
</dbReference>
<evidence type="ECO:0000313" key="1">
    <source>
        <dbReference type="EMBL" id="ANB07869.1"/>
    </source>
</evidence>
<name>A0ABM6B288_STRAM</name>
<gene>
    <name evidence="1" type="ORF">SAM40697_3911</name>
</gene>
<keyword evidence="2" id="KW-1185">Reference proteome</keyword>
<protein>
    <submittedName>
        <fullName evidence="1">Uncharacterized protein</fullName>
    </submittedName>
</protein>